<dbReference type="AlphaFoldDB" id="A0A212S841"/>
<evidence type="ECO:0008006" key="4">
    <source>
        <dbReference type="Google" id="ProtNLM"/>
    </source>
</evidence>
<dbReference type="PANTHER" id="PTHR30441:SF4">
    <property type="entry name" value="PROTEIN ASMA"/>
    <property type="match status" value="1"/>
</dbReference>
<feature type="compositionally biased region" description="Pro residues" evidence="1">
    <location>
        <begin position="1016"/>
        <end position="1027"/>
    </location>
</feature>
<dbReference type="GO" id="GO:0005886">
    <property type="term" value="C:plasma membrane"/>
    <property type="evidence" value="ECO:0007669"/>
    <property type="project" value="TreeGrafter"/>
</dbReference>
<gene>
    <name evidence="2" type="ORF">SAMN06265338_11562</name>
</gene>
<dbReference type="EMBL" id="FYDG01000015">
    <property type="protein sequence ID" value="SNB81507.1"/>
    <property type="molecule type" value="Genomic_DNA"/>
</dbReference>
<dbReference type="OrthoDB" id="9816380at2"/>
<organism evidence="2 3">
    <name type="scientific">Rhodoblastus acidophilus</name>
    <name type="common">Rhodopseudomonas acidophila</name>
    <dbReference type="NCBI Taxonomy" id="1074"/>
    <lineage>
        <taxon>Bacteria</taxon>
        <taxon>Pseudomonadati</taxon>
        <taxon>Pseudomonadota</taxon>
        <taxon>Alphaproteobacteria</taxon>
        <taxon>Hyphomicrobiales</taxon>
        <taxon>Rhodoblastaceae</taxon>
        <taxon>Rhodoblastus</taxon>
    </lineage>
</organism>
<keyword evidence="3" id="KW-1185">Reference proteome</keyword>
<feature type="compositionally biased region" description="Basic and acidic residues" evidence="1">
    <location>
        <begin position="981"/>
        <end position="1012"/>
    </location>
</feature>
<reference evidence="3" key="1">
    <citation type="submission" date="2017-06" db="EMBL/GenBank/DDBJ databases">
        <authorList>
            <person name="Varghese N."/>
            <person name="Submissions S."/>
        </authorList>
    </citation>
    <scope>NUCLEOTIDE SEQUENCE [LARGE SCALE GENOMIC DNA]</scope>
    <source>
        <strain evidence="3">DSM 137</strain>
    </source>
</reference>
<name>A0A212S841_RHOAC</name>
<dbReference type="Proteomes" id="UP000198418">
    <property type="component" value="Unassembled WGS sequence"/>
</dbReference>
<feature type="region of interest" description="Disordered" evidence="1">
    <location>
        <begin position="981"/>
        <end position="1027"/>
    </location>
</feature>
<sequence length="1027" mass="106341">MRDVLTYLGIGLILALAALLGAPYVVDFDAHRARFAEEISRATGMEARLDGRIDLRILPTPYFSAQNIKLKGALGTLKAEKAAFELSLTALMQGALTFTSAELTGFALDVDADALRRPGASAHFENLTLHDGRLRVLHRQKTLFALERLDFTGRIANLEGPYDGRGGFRLNDHTINYTLSSDSFAGDRLPLKLRLNDERGRLALDGALDLSGEPTYAGKAIGDGPLAKTQSWRMEGEVKAQADGVKLDKALLHLGEGALGAKFAGAADYAVASGAVSVALSTSTLASPWADLVAYAVTRALERPAPTTLRLNIDGLAWRGAWTGVKLSRDAGGPLKIVAEGSGGARLDLSATPDGKNGWRGAGEFSASDYATFAAASGAPALPFRQVAAGGGFTLSLGAVALANGHLALDRAKFAGDLSWTAPTKDARAKISAKLAATALDPALAPDFAAALGAGSDLDLTLDAQTVGKAEGRLSLRLLRDKDVSRLERLEAKNLAGADVSASGEWKGAFTAPRGEARIKAGDLGDFATLLARLAPGDATRLLASRARLLSPAAVVARADGGYAFEGQAGATKFNVALDDKGGIALDVAAPEAFDLLAQLGAPALLAPQKLGPGQISLKMQGNARRDVSGRAALGKINGTVEGSLGAGEGVFALSGDPSGLIGGPAGFGKIEGQVAAHDGQIFLRRIVGERGDAHFTGALTLASDGVSGDLEVDKFSAPDVLALTLGAPAPAKKGDVWPSLSFAPVLIDPPRVKLAIRATELAPWGGPAKFELSLGPNALSVAKIEAPVAGGVLRGGFDLRRQGGQATLSGELSSENLAVKNPALSATLGGRLKFAGSGASMAGLVGALSGTGSAKIAGLTVAGAALEAPDQVLAAQTASEAMFSSKDTLRDLDQALAKGDLRVADGETPLRLAKGELNAAREPVAFSFDLKTLNFALTTALPGRRGELSWSGPWPAPARKLDATPFVNIAATRALEREQAKIARQREADKQRKAEIERQRQDEEQRKRVERASPSSPPVAAPAPAH</sequence>
<evidence type="ECO:0000313" key="2">
    <source>
        <dbReference type="EMBL" id="SNB81507.1"/>
    </source>
</evidence>
<dbReference type="InterPro" id="IPR052894">
    <property type="entry name" value="AsmA-related"/>
</dbReference>
<dbReference type="RefSeq" id="WP_088522181.1">
    <property type="nucleotide sequence ID" value="NZ_FYDG01000015.1"/>
</dbReference>
<proteinExistence type="predicted"/>
<dbReference type="GO" id="GO:0090313">
    <property type="term" value="P:regulation of protein targeting to membrane"/>
    <property type="evidence" value="ECO:0007669"/>
    <property type="project" value="TreeGrafter"/>
</dbReference>
<dbReference type="PANTHER" id="PTHR30441">
    <property type="entry name" value="DUF748 DOMAIN-CONTAINING PROTEIN"/>
    <property type="match status" value="1"/>
</dbReference>
<evidence type="ECO:0000256" key="1">
    <source>
        <dbReference type="SAM" id="MobiDB-lite"/>
    </source>
</evidence>
<accession>A0A212S841</accession>
<evidence type="ECO:0000313" key="3">
    <source>
        <dbReference type="Proteomes" id="UP000198418"/>
    </source>
</evidence>
<protein>
    <recommendedName>
        <fullName evidence="4">AsmA family protein</fullName>
    </recommendedName>
</protein>